<protein>
    <submittedName>
        <fullName evidence="2">Uncharacterized protein</fullName>
    </submittedName>
</protein>
<comment type="caution">
    <text evidence="2">The sequence shown here is derived from an EMBL/GenBank/DDBJ whole genome shotgun (WGS) entry which is preliminary data.</text>
</comment>
<evidence type="ECO:0000313" key="3">
    <source>
        <dbReference type="Proteomes" id="UP000054736"/>
    </source>
</evidence>
<evidence type="ECO:0000256" key="1">
    <source>
        <dbReference type="SAM" id="MobiDB-lite"/>
    </source>
</evidence>
<organism evidence="2 3">
    <name type="scientific">Legionella drozanskii LLAP-1</name>
    <dbReference type="NCBI Taxonomy" id="1212489"/>
    <lineage>
        <taxon>Bacteria</taxon>
        <taxon>Pseudomonadati</taxon>
        <taxon>Pseudomonadota</taxon>
        <taxon>Gammaproteobacteria</taxon>
        <taxon>Legionellales</taxon>
        <taxon>Legionellaceae</taxon>
        <taxon>Legionella</taxon>
    </lineage>
</organism>
<dbReference type="OrthoDB" id="9943228at2"/>
<dbReference type="Proteomes" id="UP000054736">
    <property type="component" value="Unassembled WGS sequence"/>
</dbReference>
<feature type="compositionally biased region" description="Acidic residues" evidence="1">
    <location>
        <begin position="55"/>
        <end position="69"/>
    </location>
</feature>
<dbReference type="EMBL" id="LNXY01000020">
    <property type="protein sequence ID" value="KTC87438.1"/>
    <property type="molecule type" value="Genomic_DNA"/>
</dbReference>
<accession>A0A0W0SVN3</accession>
<name>A0A0W0SVN3_9GAMM</name>
<dbReference type="PATRIC" id="fig|1212489.4.peg.1113"/>
<proteinExistence type="predicted"/>
<dbReference type="RefSeq" id="WP_058495376.1">
    <property type="nucleotide sequence ID" value="NZ_CAAAIU010000007.1"/>
</dbReference>
<keyword evidence="3" id="KW-1185">Reference proteome</keyword>
<evidence type="ECO:0000313" key="2">
    <source>
        <dbReference type="EMBL" id="KTC87438.1"/>
    </source>
</evidence>
<gene>
    <name evidence="2" type="ORF">Ldro_1057</name>
</gene>
<sequence>MLDSTKAAQMIAEMKKKEELDGVTKNPCKLCSMRGRKVCGCGGGSGGGSGGDAASGDDEDDKKELDSIGELDETAKIDDKNYFDMELVASSALEPGKLEFEDELEPEDKLTDQELSALLEELSGLLKIERDDDSGILKIASVRPFSSPEAQRILQYIKLIEAEFEAFKEELQESGENLSGYTATRTENSLIIRIPSKNYDLFMARLENKHLLDFSGKAAKENTMEIPEQKEGHRFSPLSTRPVPKEISSES</sequence>
<feature type="region of interest" description="Disordered" evidence="1">
    <location>
        <begin position="42"/>
        <end position="69"/>
    </location>
</feature>
<feature type="region of interest" description="Disordered" evidence="1">
    <location>
        <begin position="221"/>
        <end position="251"/>
    </location>
</feature>
<dbReference type="AlphaFoldDB" id="A0A0W0SVN3"/>
<reference evidence="2 3" key="1">
    <citation type="submission" date="2015-11" db="EMBL/GenBank/DDBJ databases">
        <title>Genomic analysis of 38 Legionella species identifies large and diverse effector repertoires.</title>
        <authorList>
            <person name="Burstein D."/>
            <person name="Amaro F."/>
            <person name="Zusman T."/>
            <person name="Lifshitz Z."/>
            <person name="Cohen O."/>
            <person name="Gilbert J.A."/>
            <person name="Pupko T."/>
            <person name="Shuman H.A."/>
            <person name="Segal G."/>
        </authorList>
    </citation>
    <scope>NUCLEOTIDE SEQUENCE [LARGE SCALE GENOMIC DNA]</scope>
    <source>
        <strain evidence="2 3">ATCC 700990</strain>
    </source>
</reference>
<dbReference type="STRING" id="1212489.Ldro_1057"/>
<feature type="compositionally biased region" description="Basic and acidic residues" evidence="1">
    <location>
        <begin position="221"/>
        <end position="234"/>
    </location>
</feature>
<feature type="compositionally biased region" description="Gly residues" evidence="1">
    <location>
        <begin position="42"/>
        <end position="53"/>
    </location>
</feature>